<dbReference type="InterPro" id="IPR006169">
    <property type="entry name" value="GTP1_OBG_dom"/>
</dbReference>
<evidence type="ECO:0000256" key="2">
    <source>
        <dbReference type="ARBA" id="ARBA00022490"/>
    </source>
</evidence>
<dbReference type="Proteomes" id="UP000265715">
    <property type="component" value="Unassembled WGS sequence"/>
</dbReference>
<dbReference type="AlphaFoldDB" id="A0A399ELL6"/>
<evidence type="ECO:0000259" key="10">
    <source>
        <dbReference type="PROSITE" id="PS51883"/>
    </source>
</evidence>
<dbReference type="GO" id="GO:0042254">
    <property type="term" value="P:ribosome biogenesis"/>
    <property type="evidence" value="ECO:0007669"/>
    <property type="project" value="UniProtKB-UniRule"/>
</dbReference>
<dbReference type="Pfam" id="PF09269">
    <property type="entry name" value="DUF1967"/>
    <property type="match status" value="1"/>
</dbReference>
<dbReference type="Gene3D" id="2.70.210.12">
    <property type="entry name" value="GTP1/OBG domain"/>
    <property type="match status" value="1"/>
</dbReference>
<dbReference type="GO" id="GO:0046872">
    <property type="term" value="F:metal ion binding"/>
    <property type="evidence" value="ECO:0007669"/>
    <property type="project" value="UniProtKB-KW"/>
</dbReference>
<keyword evidence="12" id="KW-1185">Reference proteome</keyword>
<comment type="caution">
    <text evidence="11">The sequence shown here is derived from an EMBL/GenBank/DDBJ whole genome shotgun (WGS) entry which is preliminary data.</text>
</comment>
<feature type="domain" description="OCT" evidence="9">
    <location>
        <begin position="282"/>
        <end position="360"/>
    </location>
</feature>
<evidence type="ECO:0000256" key="1">
    <source>
        <dbReference type="ARBA" id="ARBA00001946"/>
    </source>
</evidence>
<dbReference type="InterPro" id="IPR015349">
    <property type="entry name" value="OCT_dom"/>
</dbReference>
<dbReference type="InterPro" id="IPR005225">
    <property type="entry name" value="Small_GTP-bd"/>
</dbReference>
<dbReference type="NCBIfam" id="TIGR03595">
    <property type="entry name" value="Obg_CgtA_exten"/>
    <property type="match status" value="1"/>
</dbReference>
<dbReference type="SUPFAM" id="SSF52540">
    <property type="entry name" value="P-loop containing nucleoside triphosphate hydrolases"/>
    <property type="match status" value="1"/>
</dbReference>
<feature type="domain" description="OBG-type G" evidence="8">
    <location>
        <begin position="104"/>
        <end position="270"/>
    </location>
</feature>
<dbReference type="EMBL" id="QXDL01000072">
    <property type="protein sequence ID" value="RIH84536.1"/>
    <property type="molecule type" value="Genomic_DNA"/>
</dbReference>
<evidence type="ECO:0000256" key="5">
    <source>
        <dbReference type="ARBA" id="ARBA00022801"/>
    </source>
</evidence>
<dbReference type="FunFam" id="2.70.210.12:FF:000001">
    <property type="entry name" value="GTPase Obg"/>
    <property type="match status" value="1"/>
</dbReference>
<dbReference type="RefSeq" id="WP_119315050.1">
    <property type="nucleotide sequence ID" value="NZ_QXDL01000072.1"/>
</dbReference>
<keyword evidence="3" id="KW-0479">Metal-binding</keyword>
<keyword evidence="4" id="KW-0547">Nucleotide-binding</keyword>
<dbReference type="PROSITE" id="PS51710">
    <property type="entry name" value="G_OBG"/>
    <property type="match status" value="1"/>
</dbReference>
<dbReference type="PROSITE" id="PS00905">
    <property type="entry name" value="GTP1_OBG"/>
    <property type="match status" value="1"/>
</dbReference>
<feature type="domain" description="Obg" evidence="10">
    <location>
        <begin position="1"/>
        <end position="192"/>
    </location>
</feature>
<dbReference type="InterPro" id="IPR027417">
    <property type="entry name" value="P-loop_NTPase"/>
</dbReference>
<dbReference type="InterPro" id="IPR006074">
    <property type="entry name" value="GTP1-OBG_CS"/>
</dbReference>
<keyword evidence="5 11" id="KW-0378">Hydrolase</keyword>
<dbReference type="Gene3D" id="3.40.50.300">
    <property type="entry name" value="P-loop containing nucleotide triphosphate hydrolases"/>
    <property type="match status" value="1"/>
</dbReference>
<keyword evidence="2" id="KW-0963">Cytoplasm</keyword>
<sequence length="362" mass="38801">MFRDTLEITVSAGRGGDGAISFWREKYIAKGGPDGGDGGDGGSVILRALGQVDSLSTLSKRVYRAEDGEHGLGKGMDGRSGRDLVVEVPRGTRVFDAQTGELLADLGLVGYPNAGKSSLLDDLTAASPKVAAYPFTTLAPNLGVIERGEGERITMADIPGIIEGASQGKGLGLDFLRHIGRTRVLLYVLDGSDQPVETLRTLQAELRAYDPELLKRPSLVALNKIDLLSPEEASRLEGELAAFGLPVLGISALSGENLEHLVATLFALVQAAPKPALETPQPRPPADNRIRVEEVEEGVFEVSAPQLERQLARMKGEVSEMAGYLQDLFKRYRVESALEARGVRAGDTVRLAGVEFEYIPEV</sequence>
<evidence type="ECO:0000256" key="7">
    <source>
        <dbReference type="ARBA" id="ARBA00023134"/>
    </source>
</evidence>
<dbReference type="InterPro" id="IPR031167">
    <property type="entry name" value="G_OBG"/>
</dbReference>
<keyword evidence="6" id="KW-0460">Magnesium</keyword>
<protein>
    <submittedName>
        <fullName evidence="11">GTPase Obg</fullName>
        <ecNumber evidence="11">3.6.5.-</ecNumber>
    </submittedName>
</protein>
<dbReference type="PROSITE" id="PS51883">
    <property type="entry name" value="OBG"/>
    <property type="match status" value="1"/>
</dbReference>
<dbReference type="OrthoDB" id="9807318at2"/>
<evidence type="ECO:0000256" key="4">
    <source>
        <dbReference type="ARBA" id="ARBA00022741"/>
    </source>
</evidence>
<evidence type="ECO:0000256" key="6">
    <source>
        <dbReference type="ARBA" id="ARBA00022842"/>
    </source>
</evidence>
<dbReference type="InterPro" id="IPR006073">
    <property type="entry name" value="GTP-bd"/>
</dbReference>
<dbReference type="InterPro" id="IPR045086">
    <property type="entry name" value="OBG_GTPase"/>
</dbReference>
<evidence type="ECO:0000313" key="11">
    <source>
        <dbReference type="EMBL" id="RIH84536.1"/>
    </source>
</evidence>
<dbReference type="GO" id="GO:0005525">
    <property type="term" value="F:GTP binding"/>
    <property type="evidence" value="ECO:0007669"/>
    <property type="project" value="UniProtKB-KW"/>
</dbReference>
<dbReference type="CDD" id="cd01898">
    <property type="entry name" value="Obg"/>
    <property type="match status" value="1"/>
</dbReference>
<accession>A0A399ELL6</accession>
<dbReference type="GO" id="GO:0003924">
    <property type="term" value="F:GTPase activity"/>
    <property type="evidence" value="ECO:0007669"/>
    <property type="project" value="InterPro"/>
</dbReference>
<dbReference type="PANTHER" id="PTHR11702:SF31">
    <property type="entry name" value="MITOCHONDRIAL RIBOSOME-ASSOCIATED GTPASE 2"/>
    <property type="match status" value="1"/>
</dbReference>
<organism evidence="11 12">
    <name type="scientific">Calidithermus terrae</name>
    <dbReference type="NCBI Taxonomy" id="1408545"/>
    <lineage>
        <taxon>Bacteria</taxon>
        <taxon>Thermotogati</taxon>
        <taxon>Deinococcota</taxon>
        <taxon>Deinococci</taxon>
        <taxon>Thermales</taxon>
        <taxon>Thermaceae</taxon>
        <taxon>Calidithermus</taxon>
    </lineage>
</organism>
<evidence type="ECO:0000313" key="12">
    <source>
        <dbReference type="Proteomes" id="UP000265715"/>
    </source>
</evidence>
<dbReference type="EC" id="3.6.5.-" evidence="11"/>
<dbReference type="Gene3D" id="3.30.300.350">
    <property type="entry name" value="GTP-binding protein OBG, C-terminal domain"/>
    <property type="match status" value="1"/>
</dbReference>
<dbReference type="Pfam" id="PF02421">
    <property type="entry name" value="FeoB_N"/>
    <property type="match status" value="1"/>
</dbReference>
<keyword evidence="7" id="KW-0342">GTP-binding</keyword>
<dbReference type="PROSITE" id="PS51881">
    <property type="entry name" value="OCT"/>
    <property type="match status" value="1"/>
</dbReference>
<evidence type="ECO:0000259" key="8">
    <source>
        <dbReference type="PROSITE" id="PS51710"/>
    </source>
</evidence>
<evidence type="ECO:0000256" key="3">
    <source>
        <dbReference type="ARBA" id="ARBA00022723"/>
    </source>
</evidence>
<evidence type="ECO:0000259" key="9">
    <source>
        <dbReference type="PROSITE" id="PS51881"/>
    </source>
</evidence>
<dbReference type="PANTHER" id="PTHR11702">
    <property type="entry name" value="DEVELOPMENTALLY REGULATED GTP-BINDING PROTEIN-RELATED"/>
    <property type="match status" value="1"/>
</dbReference>
<comment type="cofactor">
    <cofactor evidence="1">
        <name>Mg(2+)</name>
        <dbReference type="ChEBI" id="CHEBI:18420"/>
    </cofactor>
</comment>
<dbReference type="SUPFAM" id="SSF82051">
    <property type="entry name" value="Obg GTP-binding protein N-terminal domain"/>
    <property type="match status" value="1"/>
</dbReference>
<reference evidence="11 12" key="1">
    <citation type="submission" date="2018-08" db="EMBL/GenBank/DDBJ databases">
        <title>Meiothermus terrae DSM 26712 genome sequencing project.</title>
        <authorList>
            <person name="Da Costa M.S."/>
            <person name="Albuquerque L."/>
            <person name="Raposo P."/>
            <person name="Froufe H.J.C."/>
            <person name="Barroso C.S."/>
            <person name="Egas C."/>
        </authorList>
    </citation>
    <scope>NUCLEOTIDE SEQUENCE [LARGE SCALE GENOMIC DNA]</scope>
    <source>
        <strain evidence="11 12">DSM 26712</strain>
    </source>
</reference>
<dbReference type="Pfam" id="PF01018">
    <property type="entry name" value="GTP1_OBG"/>
    <property type="match status" value="1"/>
</dbReference>
<dbReference type="InterPro" id="IPR030389">
    <property type="entry name" value="G_FEOB_dom"/>
</dbReference>
<proteinExistence type="predicted"/>
<name>A0A399ELL6_9DEIN</name>
<dbReference type="InterPro" id="IPR036726">
    <property type="entry name" value="GTP1_OBG_dom_sf"/>
</dbReference>
<dbReference type="InterPro" id="IPR036346">
    <property type="entry name" value="GTP-bd_prot_GTP1/OBG_C_sf"/>
</dbReference>
<dbReference type="PRINTS" id="PR00326">
    <property type="entry name" value="GTP1OBG"/>
</dbReference>
<dbReference type="NCBIfam" id="TIGR00231">
    <property type="entry name" value="small_GTP"/>
    <property type="match status" value="1"/>
</dbReference>
<dbReference type="SUPFAM" id="SSF102741">
    <property type="entry name" value="Obg GTP-binding protein C-terminal domain"/>
    <property type="match status" value="1"/>
</dbReference>
<gene>
    <name evidence="11" type="primary">obg</name>
    <name evidence="11" type="ORF">Mterra_01954</name>
</gene>